<protein>
    <submittedName>
        <fullName evidence="15">Cadherin domain-containing protein</fullName>
    </submittedName>
</protein>
<comment type="subcellular location">
    <subcellularLocation>
        <location evidence="1">Membrane</location>
        <topology evidence="1">Single-pass membrane protein</topology>
    </subcellularLocation>
</comment>
<reference evidence="15" key="1">
    <citation type="submission" date="2022-11" db="UniProtKB">
        <authorList>
            <consortium name="WormBaseParasite"/>
        </authorList>
    </citation>
    <scope>IDENTIFICATION</scope>
</reference>
<evidence type="ECO:0000256" key="5">
    <source>
        <dbReference type="ARBA" id="ARBA00022737"/>
    </source>
</evidence>
<evidence type="ECO:0000256" key="3">
    <source>
        <dbReference type="ARBA" id="ARBA00022692"/>
    </source>
</evidence>
<dbReference type="InterPro" id="IPR002126">
    <property type="entry name" value="Cadherin-like_dom"/>
</dbReference>
<accession>A0A914XZD0</accession>
<sequence>MAIDRGEPPQKTLTAVTILLNDINDNAPQFEKSSYDFWIAENSPPGTVVGSLRAIDPDDGDNAKLDFRVFGGQDAKLFDIENDPNQEGVVKILTRTEFDYEAKINKFSVELQASSGQLSSTVPVKIHVSDVNDNRPQLKDFLVLISTFESEASDISIGSVPAFDPDHNATLEHYLEENDVISVEEFSGKFSLKATFRRQINMEQKACVSDGPNTECSRAQIVYISVNDEALRQSVTLHFHDITIDEFLDFQVYRRFLDSLTSVSAKWIQENFRIFSIKLEDSDSLHISFFVSVDDNILR</sequence>
<dbReference type="InterPro" id="IPR015919">
    <property type="entry name" value="Cadherin-like_sf"/>
</dbReference>
<feature type="domain" description="Cadherin" evidence="13">
    <location>
        <begin position="31"/>
        <end position="138"/>
    </location>
</feature>
<evidence type="ECO:0000256" key="10">
    <source>
        <dbReference type="ARBA" id="ARBA00023157"/>
    </source>
</evidence>
<dbReference type="GO" id="GO:0007156">
    <property type="term" value="P:homophilic cell adhesion via plasma membrane adhesion molecules"/>
    <property type="evidence" value="ECO:0007669"/>
    <property type="project" value="InterPro"/>
</dbReference>
<name>A0A914XZD0_9BILA</name>
<dbReference type="Proteomes" id="UP000887577">
    <property type="component" value="Unplaced"/>
</dbReference>
<dbReference type="FunFam" id="2.60.40.60:FF:000024">
    <property type="entry name" value="FAT atypical cadherin 3"/>
    <property type="match status" value="1"/>
</dbReference>
<dbReference type="SUPFAM" id="SSF49313">
    <property type="entry name" value="Cadherin-like"/>
    <property type="match status" value="2"/>
</dbReference>
<dbReference type="WBParaSite" id="PSU_v2.g11018.t1">
    <property type="protein sequence ID" value="PSU_v2.g11018.t1"/>
    <property type="gene ID" value="PSU_v2.g11018"/>
</dbReference>
<keyword evidence="8" id="KW-1133">Transmembrane helix</keyword>
<evidence type="ECO:0000256" key="9">
    <source>
        <dbReference type="ARBA" id="ARBA00023136"/>
    </source>
</evidence>
<evidence type="ECO:0000256" key="8">
    <source>
        <dbReference type="ARBA" id="ARBA00022989"/>
    </source>
</evidence>
<keyword evidence="7" id="KW-0130">Cell adhesion</keyword>
<keyword evidence="4" id="KW-0732">Signal</keyword>
<evidence type="ECO:0000313" key="15">
    <source>
        <dbReference type="WBParaSite" id="PSU_v2.g11018.t1"/>
    </source>
</evidence>
<dbReference type="InterPro" id="IPR056286">
    <property type="entry name" value="Cadherin_CELSR1-3_9th"/>
</dbReference>
<keyword evidence="11" id="KW-0325">Glycoprotein</keyword>
<dbReference type="CDD" id="cd11304">
    <property type="entry name" value="Cadherin_repeat"/>
    <property type="match status" value="1"/>
</dbReference>
<keyword evidence="9" id="KW-0472">Membrane</keyword>
<dbReference type="Pfam" id="PF00028">
    <property type="entry name" value="Cadherin"/>
    <property type="match status" value="1"/>
</dbReference>
<evidence type="ECO:0000256" key="12">
    <source>
        <dbReference type="PROSITE-ProRule" id="PRU00043"/>
    </source>
</evidence>
<dbReference type="GO" id="GO:0005886">
    <property type="term" value="C:plasma membrane"/>
    <property type="evidence" value="ECO:0007669"/>
    <property type="project" value="InterPro"/>
</dbReference>
<keyword evidence="6 12" id="KW-0106">Calcium</keyword>
<keyword evidence="14" id="KW-1185">Reference proteome</keyword>
<evidence type="ECO:0000313" key="14">
    <source>
        <dbReference type="Proteomes" id="UP000887577"/>
    </source>
</evidence>
<keyword evidence="2" id="KW-0245">EGF-like domain</keyword>
<dbReference type="PANTHER" id="PTHR24026:SF51">
    <property type="entry name" value="PROTOCADHERIN-LIKE WING POLARITY PROTEIN STAN"/>
    <property type="match status" value="1"/>
</dbReference>
<evidence type="ECO:0000256" key="1">
    <source>
        <dbReference type="ARBA" id="ARBA00004167"/>
    </source>
</evidence>
<dbReference type="PRINTS" id="PR00205">
    <property type="entry name" value="CADHERIN"/>
</dbReference>
<organism evidence="14 15">
    <name type="scientific">Panagrolaimus superbus</name>
    <dbReference type="NCBI Taxonomy" id="310955"/>
    <lineage>
        <taxon>Eukaryota</taxon>
        <taxon>Metazoa</taxon>
        <taxon>Ecdysozoa</taxon>
        <taxon>Nematoda</taxon>
        <taxon>Chromadorea</taxon>
        <taxon>Rhabditida</taxon>
        <taxon>Tylenchina</taxon>
        <taxon>Panagrolaimomorpha</taxon>
        <taxon>Panagrolaimoidea</taxon>
        <taxon>Panagrolaimidae</taxon>
        <taxon>Panagrolaimus</taxon>
    </lineage>
</organism>
<dbReference type="Pfam" id="PF23592">
    <property type="entry name" value="Cadherin_CELSR2_9th"/>
    <property type="match status" value="1"/>
</dbReference>
<keyword evidence="5" id="KW-0677">Repeat</keyword>
<feature type="domain" description="Cadherin" evidence="13">
    <location>
        <begin position="1"/>
        <end position="30"/>
    </location>
</feature>
<evidence type="ECO:0000259" key="13">
    <source>
        <dbReference type="PROSITE" id="PS50268"/>
    </source>
</evidence>
<evidence type="ECO:0000256" key="4">
    <source>
        <dbReference type="ARBA" id="ARBA00022729"/>
    </source>
</evidence>
<keyword evidence="10" id="KW-1015">Disulfide bond</keyword>
<evidence type="ECO:0000256" key="11">
    <source>
        <dbReference type="ARBA" id="ARBA00023180"/>
    </source>
</evidence>
<evidence type="ECO:0000256" key="2">
    <source>
        <dbReference type="ARBA" id="ARBA00022536"/>
    </source>
</evidence>
<evidence type="ECO:0000256" key="7">
    <source>
        <dbReference type="ARBA" id="ARBA00022889"/>
    </source>
</evidence>
<dbReference type="PROSITE" id="PS50268">
    <property type="entry name" value="CADHERIN_2"/>
    <property type="match status" value="2"/>
</dbReference>
<dbReference type="SMART" id="SM00112">
    <property type="entry name" value="CA"/>
    <property type="match status" value="1"/>
</dbReference>
<proteinExistence type="predicted"/>
<dbReference type="GO" id="GO:0005509">
    <property type="term" value="F:calcium ion binding"/>
    <property type="evidence" value="ECO:0007669"/>
    <property type="project" value="UniProtKB-UniRule"/>
</dbReference>
<dbReference type="PROSITE" id="PS00232">
    <property type="entry name" value="CADHERIN_1"/>
    <property type="match status" value="2"/>
</dbReference>
<dbReference type="InterPro" id="IPR020894">
    <property type="entry name" value="Cadherin_CS"/>
</dbReference>
<keyword evidence="3" id="KW-0812">Transmembrane</keyword>
<dbReference type="AlphaFoldDB" id="A0A914XZD0"/>
<dbReference type="Gene3D" id="2.60.40.60">
    <property type="entry name" value="Cadherins"/>
    <property type="match status" value="3"/>
</dbReference>
<dbReference type="PANTHER" id="PTHR24026">
    <property type="entry name" value="FAT ATYPICAL CADHERIN-RELATED"/>
    <property type="match status" value="1"/>
</dbReference>
<evidence type="ECO:0000256" key="6">
    <source>
        <dbReference type="ARBA" id="ARBA00022837"/>
    </source>
</evidence>